<organism evidence="1 2">
    <name type="scientific">Hypoxylon rubiginosum</name>
    <dbReference type="NCBI Taxonomy" id="110542"/>
    <lineage>
        <taxon>Eukaryota</taxon>
        <taxon>Fungi</taxon>
        <taxon>Dikarya</taxon>
        <taxon>Ascomycota</taxon>
        <taxon>Pezizomycotina</taxon>
        <taxon>Sordariomycetes</taxon>
        <taxon>Xylariomycetidae</taxon>
        <taxon>Xylariales</taxon>
        <taxon>Hypoxylaceae</taxon>
        <taxon>Hypoxylon</taxon>
    </lineage>
</organism>
<evidence type="ECO:0000313" key="1">
    <source>
        <dbReference type="EMBL" id="KAI4861978.1"/>
    </source>
</evidence>
<dbReference type="Proteomes" id="UP001497700">
    <property type="component" value="Unassembled WGS sequence"/>
</dbReference>
<comment type="caution">
    <text evidence="1">The sequence shown here is derived from an EMBL/GenBank/DDBJ whole genome shotgun (WGS) entry which is preliminary data.</text>
</comment>
<dbReference type="EMBL" id="MU393537">
    <property type="protein sequence ID" value="KAI4861978.1"/>
    <property type="molecule type" value="Genomic_DNA"/>
</dbReference>
<keyword evidence="2" id="KW-1185">Reference proteome</keyword>
<reference evidence="1 2" key="1">
    <citation type="journal article" date="2022" name="New Phytol.">
        <title>Ecological generalism drives hyperdiversity of secondary metabolite gene clusters in xylarialean endophytes.</title>
        <authorList>
            <person name="Franco M.E.E."/>
            <person name="Wisecaver J.H."/>
            <person name="Arnold A.E."/>
            <person name="Ju Y.M."/>
            <person name="Slot J.C."/>
            <person name="Ahrendt S."/>
            <person name="Moore L.P."/>
            <person name="Eastman K.E."/>
            <person name="Scott K."/>
            <person name="Konkel Z."/>
            <person name="Mondo S.J."/>
            <person name="Kuo A."/>
            <person name="Hayes R.D."/>
            <person name="Haridas S."/>
            <person name="Andreopoulos B."/>
            <person name="Riley R."/>
            <person name="LaButti K."/>
            <person name="Pangilinan J."/>
            <person name="Lipzen A."/>
            <person name="Amirebrahimi M."/>
            <person name="Yan J."/>
            <person name="Adam C."/>
            <person name="Keymanesh K."/>
            <person name="Ng V."/>
            <person name="Louie K."/>
            <person name="Northen T."/>
            <person name="Drula E."/>
            <person name="Henrissat B."/>
            <person name="Hsieh H.M."/>
            <person name="Youens-Clark K."/>
            <person name="Lutzoni F."/>
            <person name="Miadlikowska J."/>
            <person name="Eastwood D.C."/>
            <person name="Hamelin R.C."/>
            <person name="Grigoriev I.V."/>
            <person name="U'Ren J.M."/>
        </authorList>
    </citation>
    <scope>NUCLEOTIDE SEQUENCE [LARGE SCALE GENOMIC DNA]</scope>
    <source>
        <strain evidence="1 2">CBS 119005</strain>
    </source>
</reference>
<sequence>MSSRTSGLLPLRSKDGVSTFISPEAARFSGYLRGAMVNLAPRQMVVIDTIEGTTLDKVVQWLEDYAYSTELNPHILDAPPHAWVDQPEMALMFLWLWGNDEELFDAFRAALLLEIQPLVDMAYFTIEKNAEKMSDSKKQEYQGRLQSFLKGNS</sequence>
<evidence type="ECO:0000313" key="2">
    <source>
        <dbReference type="Proteomes" id="UP001497700"/>
    </source>
</evidence>
<name>A0ACB9YS31_9PEZI</name>
<proteinExistence type="predicted"/>
<accession>A0ACB9YS31</accession>
<gene>
    <name evidence="1" type="ORF">F4820DRAFT_451443</name>
</gene>
<protein>
    <submittedName>
        <fullName evidence="1">Uncharacterized protein</fullName>
    </submittedName>
</protein>